<gene>
    <name evidence="2" type="ORF">ACFQ0E_15390</name>
</gene>
<reference evidence="3" key="1">
    <citation type="journal article" date="2019" name="Int. J. Syst. Evol. Microbiol.">
        <title>The Global Catalogue of Microorganisms (GCM) 10K type strain sequencing project: providing services to taxonomists for standard genome sequencing and annotation.</title>
        <authorList>
            <consortium name="The Broad Institute Genomics Platform"/>
            <consortium name="The Broad Institute Genome Sequencing Center for Infectious Disease"/>
            <person name="Wu L."/>
            <person name="Ma J."/>
        </authorList>
    </citation>
    <scope>NUCLEOTIDE SEQUENCE [LARGE SCALE GENOMIC DNA]</scope>
    <source>
        <strain evidence="3">CCUG 55585</strain>
    </source>
</reference>
<accession>A0ABW2YHE2</accession>
<dbReference type="EMBL" id="JBHTIF010000003">
    <property type="protein sequence ID" value="MFD0726981.1"/>
    <property type="molecule type" value="Genomic_DNA"/>
</dbReference>
<dbReference type="Proteomes" id="UP001597110">
    <property type="component" value="Unassembled WGS sequence"/>
</dbReference>
<dbReference type="RefSeq" id="WP_386825297.1">
    <property type="nucleotide sequence ID" value="NZ_JBHTIF010000003.1"/>
</dbReference>
<dbReference type="InterPro" id="IPR026365">
    <property type="entry name" value="BcepMu_gp16"/>
</dbReference>
<comment type="caution">
    <text evidence="2">The sequence shown here is derived from an EMBL/GenBank/DDBJ whole genome shotgun (WGS) entry which is preliminary data.</text>
</comment>
<evidence type="ECO:0000313" key="2">
    <source>
        <dbReference type="EMBL" id="MFD0726981.1"/>
    </source>
</evidence>
<name>A0ABW2YHE2_9GAMM</name>
<evidence type="ECO:0000313" key="3">
    <source>
        <dbReference type="Proteomes" id="UP001597110"/>
    </source>
</evidence>
<feature type="region of interest" description="Disordered" evidence="1">
    <location>
        <begin position="1"/>
        <end position="31"/>
    </location>
</feature>
<evidence type="ECO:0008006" key="4">
    <source>
        <dbReference type="Google" id="ProtNLM"/>
    </source>
</evidence>
<protein>
    <recommendedName>
        <fullName evidence="4">DNA-binding protein</fullName>
    </recommendedName>
</protein>
<feature type="compositionally biased region" description="Basic residues" evidence="1">
    <location>
        <begin position="1"/>
        <end position="17"/>
    </location>
</feature>
<sequence>MTYAKQAKRRTAAKNSRKAAATKPEPANAPRTIRCTRVVSRDEARAKLIAQGLTVSQWAKQNGVPYDTARKVLQGHNTGKFGAAHKVAVLLSLKRGTAVLA</sequence>
<organism evidence="2 3">
    <name type="scientific">Lysobacter brunescens</name>
    <dbReference type="NCBI Taxonomy" id="262323"/>
    <lineage>
        <taxon>Bacteria</taxon>
        <taxon>Pseudomonadati</taxon>
        <taxon>Pseudomonadota</taxon>
        <taxon>Gammaproteobacteria</taxon>
        <taxon>Lysobacterales</taxon>
        <taxon>Lysobacteraceae</taxon>
        <taxon>Lysobacter</taxon>
    </lineage>
</organism>
<evidence type="ECO:0000256" key="1">
    <source>
        <dbReference type="SAM" id="MobiDB-lite"/>
    </source>
</evidence>
<keyword evidence="3" id="KW-1185">Reference proteome</keyword>
<proteinExistence type="predicted"/>
<dbReference type="NCBIfam" id="TIGR04111">
    <property type="entry name" value="BcepMu_gp16"/>
    <property type="match status" value="1"/>
</dbReference>